<name>A0A917EWI3_HALAA</name>
<keyword evidence="3" id="KW-1185">Reference proteome</keyword>
<evidence type="ECO:0000313" key="3">
    <source>
        <dbReference type="Proteomes" id="UP000660110"/>
    </source>
</evidence>
<dbReference type="CDD" id="cd04301">
    <property type="entry name" value="NAT_SF"/>
    <property type="match status" value="1"/>
</dbReference>
<evidence type="ECO:0000259" key="1">
    <source>
        <dbReference type="PROSITE" id="PS51186"/>
    </source>
</evidence>
<gene>
    <name evidence="2" type="primary">yhdJ</name>
    <name evidence="2" type="ORF">GCM10010954_25320</name>
</gene>
<proteinExistence type="predicted"/>
<dbReference type="InterPro" id="IPR016181">
    <property type="entry name" value="Acyl_CoA_acyltransferase"/>
</dbReference>
<reference evidence="2" key="2">
    <citation type="submission" date="2020-09" db="EMBL/GenBank/DDBJ databases">
        <authorList>
            <person name="Sun Q."/>
            <person name="Zhou Y."/>
        </authorList>
    </citation>
    <scope>NUCLEOTIDE SEQUENCE</scope>
    <source>
        <strain evidence="2">CGMCC 1.12153</strain>
    </source>
</reference>
<evidence type="ECO:0000313" key="2">
    <source>
        <dbReference type="EMBL" id="GGF25371.1"/>
    </source>
</evidence>
<dbReference type="Proteomes" id="UP000660110">
    <property type="component" value="Unassembled WGS sequence"/>
</dbReference>
<dbReference type="Gene3D" id="3.40.630.30">
    <property type="match status" value="1"/>
</dbReference>
<dbReference type="InterPro" id="IPR000182">
    <property type="entry name" value="GNAT_dom"/>
</dbReference>
<comment type="caution">
    <text evidence="2">The sequence shown here is derived from an EMBL/GenBank/DDBJ whole genome shotgun (WGS) entry which is preliminary data.</text>
</comment>
<dbReference type="AlphaFoldDB" id="A0A917EWI3"/>
<accession>A0A917EWI3</accession>
<feature type="domain" description="N-acetyltransferase" evidence="1">
    <location>
        <begin position="1"/>
        <end position="143"/>
    </location>
</feature>
<dbReference type="RefSeq" id="WP_188377881.1">
    <property type="nucleotide sequence ID" value="NZ_BMEL01000003.1"/>
</dbReference>
<dbReference type="EMBL" id="BMEL01000003">
    <property type="protein sequence ID" value="GGF25371.1"/>
    <property type="molecule type" value="Genomic_DNA"/>
</dbReference>
<sequence length="143" mass="17028">MEIRELQKDHQIRAAFPVMNQLRNHLDEEEYVALVKEAKEKDMYRLFGLFIGEEIVAVIGFKPMITLYYGRFVWVCDLVAREDKRSLGNGEKLLSFVHQWATEEGYEKVALSSGLQRENAHRFYEQKMNYERVSFVFKKDLER</sequence>
<dbReference type="SUPFAM" id="SSF55729">
    <property type="entry name" value="Acyl-CoA N-acyltransferases (Nat)"/>
    <property type="match status" value="1"/>
</dbReference>
<dbReference type="Pfam" id="PF00583">
    <property type="entry name" value="Acetyltransf_1"/>
    <property type="match status" value="1"/>
</dbReference>
<dbReference type="PROSITE" id="PS51186">
    <property type="entry name" value="GNAT"/>
    <property type="match status" value="1"/>
</dbReference>
<protein>
    <submittedName>
        <fullName evidence="2">N-acetyltransferase YhdJ</fullName>
    </submittedName>
</protein>
<dbReference type="GO" id="GO:0016747">
    <property type="term" value="F:acyltransferase activity, transferring groups other than amino-acyl groups"/>
    <property type="evidence" value="ECO:0007669"/>
    <property type="project" value="InterPro"/>
</dbReference>
<reference evidence="2" key="1">
    <citation type="journal article" date="2014" name="Int. J. Syst. Evol. Microbiol.">
        <title>Complete genome sequence of Corynebacterium casei LMG S-19264T (=DSM 44701T), isolated from a smear-ripened cheese.</title>
        <authorList>
            <consortium name="US DOE Joint Genome Institute (JGI-PGF)"/>
            <person name="Walter F."/>
            <person name="Albersmeier A."/>
            <person name="Kalinowski J."/>
            <person name="Ruckert C."/>
        </authorList>
    </citation>
    <scope>NUCLEOTIDE SEQUENCE</scope>
    <source>
        <strain evidence="2">CGMCC 1.12153</strain>
    </source>
</reference>
<organism evidence="2 3">
    <name type="scientific">Halobacillus andaensis</name>
    <dbReference type="NCBI Taxonomy" id="1176239"/>
    <lineage>
        <taxon>Bacteria</taxon>
        <taxon>Bacillati</taxon>
        <taxon>Bacillota</taxon>
        <taxon>Bacilli</taxon>
        <taxon>Bacillales</taxon>
        <taxon>Bacillaceae</taxon>
        <taxon>Halobacillus</taxon>
    </lineage>
</organism>